<evidence type="ECO:0000256" key="2">
    <source>
        <dbReference type="ARBA" id="ARBA00022803"/>
    </source>
</evidence>
<keyword evidence="1" id="KW-0677">Repeat</keyword>
<dbReference type="InterPro" id="IPR013105">
    <property type="entry name" value="TPR_2"/>
</dbReference>
<dbReference type="AlphaFoldDB" id="X1BN87"/>
<dbReference type="Pfam" id="PF13174">
    <property type="entry name" value="TPR_6"/>
    <property type="match status" value="1"/>
</dbReference>
<feature type="non-terminal residue" evidence="3">
    <location>
        <position position="1"/>
    </location>
</feature>
<dbReference type="EMBL" id="BART01017842">
    <property type="protein sequence ID" value="GAG82657.1"/>
    <property type="molecule type" value="Genomic_DNA"/>
</dbReference>
<proteinExistence type="predicted"/>
<name>X1BN87_9ZZZZ</name>
<evidence type="ECO:0008006" key="4">
    <source>
        <dbReference type="Google" id="ProtNLM"/>
    </source>
</evidence>
<reference evidence="3" key="1">
    <citation type="journal article" date="2014" name="Front. Microbiol.">
        <title>High frequency of phylogenetically diverse reductive dehalogenase-homologous genes in deep subseafloor sedimentary metagenomes.</title>
        <authorList>
            <person name="Kawai M."/>
            <person name="Futagami T."/>
            <person name="Toyoda A."/>
            <person name="Takaki Y."/>
            <person name="Nishi S."/>
            <person name="Hori S."/>
            <person name="Arai W."/>
            <person name="Tsubouchi T."/>
            <person name="Morono Y."/>
            <person name="Uchiyama I."/>
            <person name="Ito T."/>
            <person name="Fujiyama A."/>
            <person name="Inagaki F."/>
            <person name="Takami H."/>
        </authorList>
    </citation>
    <scope>NUCLEOTIDE SEQUENCE</scope>
    <source>
        <strain evidence="3">Expedition CK06-06</strain>
    </source>
</reference>
<dbReference type="PROSITE" id="PS50005">
    <property type="entry name" value="TPR"/>
    <property type="match status" value="3"/>
</dbReference>
<evidence type="ECO:0000256" key="1">
    <source>
        <dbReference type="ARBA" id="ARBA00022737"/>
    </source>
</evidence>
<accession>X1BN87</accession>
<dbReference type="SMART" id="SM00028">
    <property type="entry name" value="TPR"/>
    <property type="match status" value="4"/>
</dbReference>
<dbReference type="Pfam" id="PF13414">
    <property type="entry name" value="TPR_11"/>
    <property type="match status" value="1"/>
</dbReference>
<dbReference type="PANTHER" id="PTHR44943:SF8">
    <property type="entry name" value="TPR REPEAT-CONTAINING PROTEIN MJ0263"/>
    <property type="match status" value="1"/>
</dbReference>
<dbReference type="PANTHER" id="PTHR44943">
    <property type="entry name" value="CELLULOSE SYNTHASE OPERON PROTEIN C"/>
    <property type="match status" value="1"/>
</dbReference>
<dbReference type="Pfam" id="PF13181">
    <property type="entry name" value="TPR_8"/>
    <property type="match status" value="1"/>
</dbReference>
<organism evidence="3">
    <name type="scientific">marine sediment metagenome</name>
    <dbReference type="NCBI Taxonomy" id="412755"/>
    <lineage>
        <taxon>unclassified sequences</taxon>
        <taxon>metagenomes</taxon>
        <taxon>ecological metagenomes</taxon>
    </lineage>
</organism>
<dbReference type="Pfam" id="PF07719">
    <property type="entry name" value="TPR_2"/>
    <property type="match status" value="1"/>
</dbReference>
<keyword evidence="2" id="KW-0802">TPR repeat</keyword>
<gene>
    <name evidence="3" type="ORF">S01H4_33825</name>
</gene>
<sequence length="238" mass="26763">ARLYEKMLISRPLSSSSYVNLALIQARLKQFDQTIRTLKQGIAKIPDSEILLARLGHTYLVTGRLDEAFSAMQKVLSLNPRYFDALTVCAVILDNLGQKEKARGYFEKALAIEPENKYLRINNARNLATGGKITEAIRSYTRLIQDYPEEYILFQYLGIACGVAGEYDKAIKNLEQAVNLHPTPTAYFNLGVAYKETGKTAEAIHALELYLEDPSGEDEASIRSVQMELLNLRKALKK</sequence>
<evidence type="ECO:0000313" key="3">
    <source>
        <dbReference type="EMBL" id="GAG82657.1"/>
    </source>
</evidence>
<comment type="caution">
    <text evidence="3">The sequence shown here is derived from an EMBL/GenBank/DDBJ whole genome shotgun (WGS) entry which is preliminary data.</text>
</comment>
<dbReference type="InterPro" id="IPR011990">
    <property type="entry name" value="TPR-like_helical_dom_sf"/>
</dbReference>
<dbReference type="SUPFAM" id="SSF48452">
    <property type="entry name" value="TPR-like"/>
    <property type="match status" value="1"/>
</dbReference>
<dbReference type="Gene3D" id="1.25.40.10">
    <property type="entry name" value="Tetratricopeptide repeat domain"/>
    <property type="match status" value="2"/>
</dbReference>
<dbReference type="InterPro" id="IPR051685">
    <property type="entry name" value="Ycf3/AcsC/BcsC/TPR_MFPF"/>
</dbReference>
<protein>
    <recommendedName>
        <fullName evidence="4">Tetratricopeptide repeat protein</fullName>
    </recommendedName>
</protein>
<dbReference type="InterPro" id="IPR019734">
    <property type="entry name" value="TPR_rpt"/>
</dbReference>